<accession>A0A2M8Q015</accession>
<evidence type="ECO:0000256" key="7">
    <source>
        <dbReference type="SAM" id="Phobius"/>
    </source>
</evidence>
<comment type="subcellular location">
    <subcellularLocation>
        <location evidence="1">Periplasm</location>
    </subcellularLocation>
</comment>
<keyword evidence="4" id="KW-0732">Signal</keyword>
<keyword evidence="7" id="KW-1133">Transmembrane helix</keyword>
<evidence type="ECO:0000313" key="9">
    <source>
        <dbReference type="EMBL" id="PJF43133.1"/>
    </source>
</evidence>
<name>A0A2M8Q015_9CHLR</name>
<feature type="domain" description="AlgX/AlgJ SGNH hydrolase-like" evidence="8">
    <location>
        <begin position="277"/>
        <end position="394"/>
    </location>
</feature>
<keyword evidence="7" id="KW-0472">Membrane</keyword>
<dbReference type="InterPro" id="IPR036514">
    <property type="entry name" value="SGNH_hydro_sf"/>
</dbReference>
<keyword evidence="6" id="KW-0016">Alginate biosynthesis</keyword>
<dbReference type="GO" id="GO:0042121">
    <property type="term" value="P:alginic acid biosynthetic process"/>
    <property type="evidence" value="ECO:0007669"/>
    <property type="project" value="UniProtKB-UniPathway"/>
</dbReference>
<evidence type="ECO:0000256" key="5">
    <source>
        <dbReference type="ARBA" id="ARBA00022764"/>
    </source>
</evidence>
<dbReference type="UniPathway" id="UPA00286"/>
<evidence type="ECO:0000256" key="6">
    <source>
        <dbReference type="ARBA" id="ARBA00022841"/>
    </source>
</evidence>
<keyword evidence="5" id="KW-0574">Periplasm</keyword>
<dbReference type="Gene3D" id="3.40.50.1110">
    <property type="entry name" value="SGNH hydrolase"/>
    <property type="match status" value="1"/>
</dbReference>
<feature type="transmembrane region" description="Helical" evidence="7">
    <location>
        <begin position="21"/>
        <end position="43"/>
    </location>
</feature>
<gene>
    <name evidence="9" type="ORF">CUN50_01720</name>
</gene>
<keyword evidence="3" id="KW-0808">Transferase</keyword>
<evidence type="ECO:0000313" key="10">
    <source>
        <dbReference type="Proteomes" id="UP000228947"/>
    </source>
</evidence>
<evidence type="ECO:0000256" key="3">
    <source>
        <dbReference type="ARBA" id="ARBA00022679"/>
    </source>
</evidence>
<keyword evidence="7" id="KW-0812">Transmembrane</keyword>
<protein>
    <recommendedName>
        <fullName evidence="8">AlgX/AlgJ SGNH hydrolase-like domain-containing protein</fullName>
    </recommendedName>
</protein>
<dbReference type="InterPro" id="IPR031811">
    <property type="entry name" value="ALGX/ALGJ_SGNH-like"/>
</dbReference>
<dbReference type="GO" id="GO:0016740">
    <property type="term" value="F:transferase activity"/>
    <property type="evidence" value="ECO:0007669"/>
    <property type="project" value="UniProtKB-KW"/>
</dbReference>
<evidence type="ECO:0000256" key="2">
    <source>
        <dbReference type="ARBA" id="ARBA00005182"/>
    </source>
</evidence>
<dbReference type="GO" id="GO:0042597">
    <property type="term" value="C:periplasmic space"/>
    <property type="evidence" value="ECO:0007669"/>
    <property type="project" value="UniProtKB-SubCell"/>
</dbReference>
<organism evidence="9 10">
    <name type="scientific">Candidatus Thermofonsia Clade 1 bacterium</name>
    <dbReference type="NCBI Taxonomy" id="2364210"/>
    <lineage>
        <taxon>Bacteria</taxon>
        <taxon>Bacillati</taxon>
        <taxon>Chloroflexota</taxon>
        <taxon>Candidatus Thermofontia</taxon>
        <taxon>Candidatus Thermofonsia Clade 1</taxon>
    </lineage>
</organism>
<dbReference type="EMBL" id="PGTL01000004">
    <property type="protein sequence ID" value="PJF43133.1"/>
    <property type="molecule type" value="Genomic_DNA"/>
</dbReference>
<comment type="pathway">
    <text evidence="2">Glycan biosynthesis; alginate biosynthesis.</text>
</comment>
<evidence type="ECO:0000256" key="4">
    <source>
        <dbReference type="ARBA" id="ARBA00022729"/>
    </source>
</evidence>
<evidence type="ECO:0000259" key="8">
    <source>
        <dbReference type="Pfam" id="PF16822"/>
    </source>
</evidence>
<sequence>MISMLSRVERKDFRSAWRQRLGLILFGVLLAWLLIEILLRVGFEFLPPRLQAQLQGVRRVPWSEERLVPAFPFILDRTIQVRLPVGLQNYPVRWSDARFQVDTISLWDGHGIGFRSAPARYPLDVMTFGDSFTFCWTAYADCWVTQLAQRYGNWFNAAVPGTGTAGQFALMQQIVPPTKPRLVIWTWFPNDLKDVYDLDLLQGKTEPLETPPPLNPDLEPVGLGQFSAVAHLIYLAVTPPVILTPYQHYQTVFVNNRPLLIRTTEYPHADSLSWSANRYGLTRTLALFDQARRFLREAVGAELLIVLLATKEEAYSAALSPILGAEYLESIGEGRRAIIAHLAANGYHYIDALPALRAAVERGESVFYSFDSHLDASGNRVLAQLVAEYLERENLLPSRE</sequence>
<dbReference type="Pfam" id="PF16822">
    <property type="entry name" value="ALGX"/>
    <property type="match status" value="1"/>
</dbReference>
<reference evidence="9 10" key="1">
    <citation type="submission" date="2017-11" db="EMBL/GenBank/DDBJ databases">
        <title>Evolution of Phototrophy in the Chloroflexi Phylum Driven by Horizontal Gene Transfer.</title>
        <authorList>
            <person name="Ward L.M."/>
            <person name="Hemp J."/>
            <person name="Shih P.M."/>
            <person name="Mcglynn S.E."/>
            <person name="Fischer W."/>
        </authorList>
    </citation>
    <scope>NUCLEOTIDE SEQUENCE [LARGE SCALE GENOMIC DNA]</scope>
    <source>
        <strain evidence="9">CP1_1M</strain>
    </source>
</reference>
<dbReference type="Proteomes" id="UP000228947">
    <property type="component" value="Unassembled WGS sequence"/>
</dbReference>
<proteinExistence type="predicted"/>
<dbReference type="SUPFAM" id="SSF52266">
    <property type="entry name" value="SGNH hydrolase"/>
    <property type="match status" value="1"/>
</dbReference>
<evidence type="ECO:0000256" key="1">
    <source>
        <dbReference type="ARBA" id="ARBA00004418"/>
    </source>
</evidence>
<comment type="caution">
    <text evidence="9">The sequence shown here is derived from an EMBL/GenBank/DDBJ whole genome shotgun (WGS) entry which is preliminary data.</text>
</comment>
<dbReference type="AlphaFoldDB" id="A0A2M8Q015"/>